<feature type="domain" description="Zinc finger FPG/IleRS-type" evidence="12">
    <location>
        <begin position="901"/>
        <end position="927"/>
    </location>
</feature>
<dbReference type="SUPFAM" id="SSF47323">
    <property type="entry name" value="Anticodon-binding domain of a subclass of class I aminoacyl-tRNA synthetases"/>
    <property type="match status" value="1"/>
</dbReference>
<feature type="binding site" evidence="10">
    <location>
        <position position="905"/>
    </location>
    <ligand>
        <name>Zn(2+)</name>
        <dbReference type="ChEBI" id="CHEBI:29105"/>
    </ligand>
</feature>
<feature type="short sequence motif" description="'KMSKS' region" evidence="10">
    <location>
        <begin position="607"/>
        <end position="611"/>
    </location>
</feature>
<dbReference type="InterPro" id="IPR014729">
    <property type="entry name" value="Rossmann-like_a/b/a_fold"/>
</dbReference>
<evidence type="ECO:0000313" key="15">
    <source>
        <dbReference type="Proteomes" id="UP000806211"/>
    </source>
</evidence>
<dbReference type="HAMAP" id="MF_02002">
    <property type="entry name" value="Ile_tRNA_synth_type1"/>
    <property type="match status" value="1"/>
</dbReference>
<feature type="binding site" evidence="10">
    <location>
        <position position="610"/>
    </location>
    <ligand>
        <name>ATP</name>
        <dbReference type="ChEBI" id="CHEBI:30616"/>
    </ligand>
</feature>
<organism evidence="14 15">
    <name type="scientific">Pseudoflavonifractor gallinarum</name>
    <dbReference type="NCBI Taxonomy" id="2779352"/>
    <lineage>
        <taxon>Bacteria</taxon>
        <taxon>Bacillati</taxon>
        <taxon>Bacillota</taxon>
        <taxon>Clostridia</taxon>
        <taxon>Eubacteriales</taxon>
        <taxon>Oscillospiraceae</taxon>
        <taxon>Pseudoflavonifractor</taxon>
    </lineage>
</organism>
<accession>A0ABR9R749</accession>
<feature type="domain" description="Methionyl/Valyl/Leucyl/Isoleucyl-tRNA synthetase anticodon-binding" evidence="13">
    <location>
        <begin position="690"/>
        <end position="846"/>
    </location>
</feature>
<feature type="domain" description="Aminoacyl-tRNA synthetase class Ia" evidence="11">
    <location>
        <begin position="28"/>
        <end position="646"/>
    </location>
</feature>
<evidence type="ECO:0000259" key="13">
    <source>
        <dbReference type="Pfam" id="PF08264"/>
    </source>
</evidence>
<feature type="short sequence motif" description="'HIGH' region" evidence="10">
    <location>
        <begin position="57"/>
        <end position="67"/>
    </location>
</feature>
<evidence type="ECO:0000256" key="5">
    <source>
        <dbReference type="ARBA" id="ARBA00022840"/>
    </source>
</evidence>
<gene>
    <name evidence="10 14" type="primary">ileS</name>
    <name evidence="14" type="ORF">INF37_00715</name>
</gene>
<dbReference type="Pfam" id="PF08264">
    <property type="entry name" value="Anticodon_1"/>
    <property type="match status" value="1"/>
</dbReference>
<comment type="catalytic activity">
    <reaction evidence="9 10">
        <text>tRNA(Ile) + L-isoleucine + ATP = L-isoleucyl-tRNA(Ile) + AMP + diphosphate</text>
        <dbReference type="Rhea" id="RHEA:11060"/>
        <dbReference type="Rhea" id="RHEA-COMP:9666"/>
        <dbReference type="Rhea" id="RHEA-COMP:9695"/>
        <dbReference type="ChEBI" id="CHEBI:30616"/>
        <dbReference type="ChEBI" id="CHEBI:33019"/>
        <dbReference type="ChEBI" id="CHEBI:58045"/>
        <dbReference type="ChEBI" id="CHEBI:78442"/>
        <dbReference type="ChEBI" id="CHEBI:78528"/>
        <dbReference type="ChEBI" id="CHEBI:456215"/>
        <dbReference type="EC" id="6.1.1.5"/>
    </reaction>
</comment>
<protein>
    <recommendedName>
        <fullName evidence="10">Isoleucine--tRNA ligase</fullName>
        <ecNumber evidence="10">6.1.1.5</ecNumber>
    </recommendedName>
    <alternativeName>
        <fullName evidence="10">Isoleucyl-tRNA synthetase</fullName>
        <shortName evidence="10">IleRS</shortName>
    </alternativeName>
</protein>
<sequence>MDYNQTVHLPQTDFPMRAGLPKREPDMLQEMYDHDLYHKLMKKNEGKPTFVLHDGPPYANGNIHIGTALNKILKDIIVKHRNMTGYCAPYVPGWDTHGLPIESAILKNKKIKRDELTTSEFREKCKEYALDFVDKQREQFKRLGVLGEWENPYLTLKPEFEAKQVEIFGKMAEKGYIYKGMKPVYWCPADQTALAEAEIEYADDPCTTIFVKFPVQDDKGKLGQYADLSKVYFVIWTTTPWTIPGNFAICLNAEFDYVLLQVPGGDVYVLAKDLAESVCKAAHIDFEACQVLATLKGSEFELMTAKHPLFDRESVILNGEHVTLDAGSGCVHTAPGFGAEDFQICQQYDKAGLTHIGVPVPVNAKGVMTDERYNGQFYAKGNDMVVEDLEKEGFLVAKENITHSYPHCWRCKNPIIYRATEQWFCSVDAIKDAAVQACDSIQWKPDWGKDRMTSMITERNDWCISRQRVWGVPIPIFYCDECGADIVTPETIAHISALFREHGSNIWFDKTADELVPEGFVCPKCGKTHFSKESDIMDVWFDSGSTHAAVLDERPYLHFPADVYLEGGDQYRGWFQSSMLTSIAAKGVAPYKQIITHGWTVDGEGRAMHKSLGNAVAPEEVIKDYGADMLRLWVASADYTQDMRISKDIMKQLSQAYLKIRNTARYMLGNLCDFEPDTDAVAVENLMELDRYALYRFNELVKTVRAAYDRYEFHAVYRAVYNFCVVDMSNFYLDIIKDRLYCGNEAERRSAQTALYSILDGMTRLIAPILAFTSDEIWHAMKHAKDVDGESVLFNEMPGDNAAYALDEAAKARWEKLVSLRDAVNKALENARNAGVFKKAQDTEITLSVSEADAAFLAGVDLASLCIVSKVTVTTEAVEGERNEESLIPCTIAVKLSEAPKCPRCWNHCDSIGTEGHHAELCDRCAAVVEG</sequence>
<evidence type="ECO:0000256" key="8">
    <source>
        <dbReference type="ARBA" id="ARBA00025217"/>
    </source>
</evidence>
<dbReference type="EMBL" id="JADCKF010000001">
    <property type="protein sequence ID" value="MBE5054527.1"/>
    <property type="molecule type" value="Genomic_DNA"/>
</dbReference>
<feature type="binding site" evidence="10">
    <location>
        <position position="925"/>
    </location>
    <ligand>
        <name>Zn(2+)</name>
        <dbReference type="ChEBI" id="CHEBI:29105"/>
    </ligand>
</feature>
<dbReference type="Pfam" id="PF06827">
    <property type="entry name" value="zf-FPG_IleRS"/>
    <property type="match status" value="1"/>
</dbReference>
<dbReference type="PANTHER" id="PTHR42765">
    <property type="entry name" value="SOLEUCYL-TRNA SYNTHETASE"/>
    <property type="match status" value="1"/>
</dbReference>
<evidence type="ECO:0000256" key="3">
    <source>
        <dbReference type="ARBA" id="ARBA00022598"/>
    </source>
</evidence>
<keyword evidence="3 10" id="KW-0436">Ligase</keyword>
<evidence type="ECO:0000259" key="12">
    <source>
        <dbReference type="Pfam" id="PF06827"/>
    </source>
</evidence>
<dbReference type="CDD" id="cd00818">
    <property type="entry name" value="IleRS_core"/>
    <property type="match status" value="1"/>
</dbReference>
<dbReference type="InterPro" id="IPR033708">
    <property type="entry name" value="Anticodon_Ile_BEm"/>
</dbReference>
<dbReference type="InterPro" id="IPR001412">
    <property type="entry name" value="aa-tRNA-synth_I_CS"/>
</dbReference>
<keyword evidence="7 10" id="KW-0030">Aminoacyl-tRNA synthetase</keyword>
<dbReference type="PANTHER" id="PTHR42765:SF1">
    <property type="entry name" value="ISOLEUCINE--TRNA LIGASE, MITOCHONDRIAL"/>
    <property type="match status" value="1"/>
</dbReference>
<keyword evidence="10" id="KW-0479">Metal-binding</keyword>
<comment type="domain">
    <text evidence="10">IleRS has two distinct active sites: one for aminoacylation and one for editing. The misactivated valine is translocated from the active site to the editing site, which sterically excludes the correctly activated isoleucine. The single editing site contains two valyl binding pockets, one specific for each substrate (Val-AMP or Val-tRNA(Ile)).</text>
</comment>
<dbReference type="InterPro" id="IPR002300">
    <property type="entry name" value="aa-tRNA-synth_Ia"/>
</dbReference>
<evidence type="ECO:0000256" key="1">
    <source>
        <dbReference type="ARBA" id="ARBA00006887"/>
    </source>
</evidence>
<keyword evidence="2 10" id="KW-0963">Cytoplasm</keyword>
<keyword evidence="10" id="KW-0862">Zinc</keyword>
<dbReference type="GO" id="GO:0004822">
    <property type="term" value="F:isoleucine-tRNA ligase activity"/>
    <property type="evidence" value="ECO:0007669"/>
    <property type="project" value="UniProtKB-EC"/>
</dbReference>
<dbReference type="InterPro" id="IPR010663">
    <property type="entry name" value="Znf_FPG/IleRS"/>
</dbReference>
<proteinExistence type="inferred from homology"/>
<feature type="binding site" evidence="10">
    <location>
        <position position="902"/>
    </location>
    <ligand>
        <name>Zn(2+)</name>
        <dbReference type="ChEBI" id="CHEBI:29105"/>
    </ligand>
</feature>
<dbReference type="NCBIfam" id="TIGR00392">
    <property type="entry name" value="ileS"/>
    <property type="match status" value="1"/>
</dbReference>
<dbReference type="SUPFAM" id="SSF52374">
    <property type="entry name" value="Nucleotidylyl transferase"/>
    <property type="match status" value="1"/>
</dbReference>
<dbReference type="PROSITE" id="PS00178">
    <property type="entry name" value="AA_TRNA_LIGASE_I"/>
    <property type="match status" value="1"/>
</dbReference>
<evidence type="ECO:0000259" key="11">
    <source>
        <dbReference type="Pfam" id="PF00133"/>
    </source>
</evidence>
<keyword evidence="6 10" id="KW-0648">Protein biosynthesis</keyword>
<evidence type="ECO:0000256" key="7">
    <source>
        <dbReference type="ARBA" id="ARBA00023146"/>
    </source>
</evidence>
<evidence type="ECO:0000313" key="14">
    <source>
        <dbReference type="EMBL" id="MBE5054527.1"/>
    </source>
</evidence>
<dbReference type="Gene3D" id="1.10.10.830">
    <property type="entry name" value="Ile-tRNA synthetase CP2 domain-like"/>
    <property type="match status" value="1"/>
</dbReference>
<comment type="cofactor">
    <cofactor evidence="10">
        <name>Zn(2+)</name>
        <dbReference type="ChEBI" id="CHEBI:29105"/>
    </cofactor>
    <text evidence="10">Binds 1 zinc ion per subunit.</text>
</comment>
<dbReference type="EC" id="6.1.1.5" evidence="10"/>
<comment type="similarity">
    <text evidence="1 10">Belongs to the class-I aminoacyl-tRNA synthetase family. IleS type 1 subfamily.</text>
</comment>
<reference evidence="14 15" key="1">
    <citation type="submission" date="2020-10" db="EMBL/GenBank/DDBJ databases">
        <title>ChiBAC.</title>
        <authorList>
            <person name="Zenner C."/>
            <person name="Hitch T.C.A."/>
            <person name="Clavel T."/>
        </authorList>
    </citation>
    <scope>NUCLEOTIDE SEQUENCE [LARGE SCALE GENOMIC DNA]</scope>
    <source>
        <strain evidence="14 15">DSM 107456</strain>
    </source>
</reference>
<evidence type="ECO:0000256" key="6">
    <source>
        <dbReference type="ARBA" id="ARBA00022917"/>
    </source>
</evidence>
<comment type="subcellular location">
    <subcellularLocation>
        <location evidence="10">Cytoplasm</location>
    </subcellularLocation>
</comment>
<dbReference type="InterPro" id="IPR009080">
    <property type="entry name" value="tRNAsynth_Ia_anticodon-bd"/>
</dbReference>
<comment type="subunit">
    <text evidence="10">Monomer.</text>
</comment>
<keyword evidence="4 10" id="KW-0547">Nucleotide-binding</keyword>
<dbReference type="InterPro" id="IPR009008">
    <property type="entry name" value="Val/Leu/Ile-tRNA-synth_edit"/>
</dbReference>
<evidence type="ECO:0000256" key="9">
    <source>
        <dbReference type="ARBA" id="ARBA00048359"/>
    </source>
</evidence>
<dbReference type="InterPro" id="IPR013155">
    <property type="entry name" value="M/V/L/I-tRNA-synth_anticd-bd"/>
</dbReference>
<comment type="function">
    <text evidence="8 10">Catalyzes the attachment of isoleucine to tRNA(Ile). As IleRS can inadvertently accommodate and process structurally similar amino acids such as valine, to avoid such errors it has two additional distinct tRNA(Ile)-dependent editing activities. One activity is designated as 'pretransfer' editing and involves the hydrolysis of activated Val-AMP. The other activity is designated 'posttransfer' editing and involves deacylation of mischarged Val-tRNA(Ile).</text>
</comment>
<feature type="binding site" evidence="10">
    <location>
        <position position="922"/>
    </location>
    <ligand>
        <name>Zn(2+)</name>
        <dbReference type="ChEBI" id="CHEBI:29105"/>
    </ligand>
</feature>
<dbReference type="SUPFAM" id="SSF50677">
    <property type="entry name" value="ValRS/IleRS/LeuRS editing domain"/>
    <property type="match status" value="1"/>
</dbReference>
<dbReference type="RefSeq" id="WP_193535786.1">
    <property type="nucleotide sequence ID" value="NZ_AP031438.1"/>
</dbReference>
<dbReference type="InterPro" id="IPR023585">
    <property type="entry name" value="Ile-tRNA-ligase_type1"/>
</dbReference>
<dbReference type="InterPro" id="IPR050081">
    <property type="entry name" value="Ile-tRNA_ligase"/>
</dbReference>
<evidence type="ECO:0000256" key="10">
    <source>
        <dbReference type="HAMAP-Rule" id="MF_02002"/>
    </source>
</evidence>
<dbReference type="Gene3D" id="3.40.50.620">
    <property type="entry name" value="HUPs"/>
    <property type="match status" value="2"/>
</dbReference>
<feature type="binding site" evidence="10">
    <location>
        <position position="566"/>
    </location>
    <ligand>
        <name>L-isoleucyl-5'-AMP</name>
        <dbReference type="ChEBI" id="CHEBI:178002"/>
    </ligand>
</feature>
<keyword evidence="15" id="KW-1185">Reference proteome</keyword>
<dbReference type="PRINTS" id="PR00984">
    <property type="entry name" value="TRNASYNTHILE"/>
</dbReference>
<dbReference type="Proteomes" id="UP000806211">
    <property type="component" value="Unassembled WGS sequence"/>
</dbReference>
<comment type="caution">
    <text evidence="14">The sequence shown here is derived from an EMBL/GenBank/DDBJ whole genome shotgun (WGS) entry which is preliminary data.</text>
</comment>
<dbReference type="Pfam" id="PF00133">
    <property type="entry name" value="tRNA-synt_1"/>
    <property type="match status" value="1"/>
</dbReference>
<evidence type="ECO:0000256" key="2">
    <source>
        <dbReference type="ARBA" id="ARBA00022490"/>
    </source>
</evidence>
<dbReference type="InterPro" id="IPR002301">
    <property type="entry name" value="Ile-tRNA-ligase"/>
</dbReference>
<name>A0ABR9R749_9FIRM</name>
<dbReference type="CDD" id="cd07960">
    <property type="entry name" value="Anticodon_Ia_Ile_BEm"/>
    <property type="match status" value="1"/>
</dbReference>
<dbReference type="Gene3D" id="1.10.730.20">
    <property type="match status" value="1"/>
</dbReference>
<evidence type="ECO:0000256" key="4">
    <source>
        <dbReference type="ARBA" id="ARBA00022741"/>
    </source>
</evidence>
<keyword evidence="5 10" id="KW-0067">ATP-binding</keyword>